<feature type="compositionally biased region" description="Basic and acidic residues" evidence="1">
    <location>
        <begin position="125"/>
        <end position="135"/>
    </location>
</feature>
<evidence type="ECO:0000313" key="2">
    <source>
        <dbReference type="EMBL" id="ULU13179.1"/>
    </source>
</evidence>
<dbReference type="AlphaFoldDB" id="A0AAE9DVZ1"/>
<sequence>MDKPKASKRATPSLRTKKKSTDRQKSTSRPSTQASKNSVSSNKQKKDPSQHSKKEKHPVANGRSVMVMDREPATDNNAEKNKKTPVKEVKKRSAEAEKKLDRTQEDVPKEDTKVGAENISNIEVLPDKNPAKMDDGYEDFGPGAAS</sequence>
<accession>A0AAE9DVZ1</accession>
<organism evidence="2 3">
    <name type="scientific">Caenorhabditis briggsae</name>
    <dbReference type="NCBI Taxonomy" id="6238"/>
    <lineage>
        <taxon>Eukaryota</taxon>
        <taxon>Metazoa</taxon>
        <taxon>Ecdysozoa</taxon>
        <taxon>Nematoda</taxon>
        <taxon>Chromadorea</taxon>
        <taxon>Rhabditida</taxon>
        <taxon>Rhabditina</taxon>
        <taxon>Rhabditomorpha</taxon>
        <taxon>Rhabditoidea</taxon>
        <taxon>Rhabditidae</taxon>
        <taxon>Peloderinae</taxon>
        <taxon>Caenorhabditis</taxon>
    </lineage>
</organism>
<evidence type="ECO:0000256" key="1">
    <source>
        <dbReference type="SAM" id="MobiDB-lite"/>
    </source>
</evidence>
<feature type="compositionally biased region" description="Basic and acidic residues" evidence="1">
    <location>
        <begin position="68"/>
        <end position="114"/>
    </location>
</feature>
<proteinExistence type="predicted"/>
<name>A0AAE9DVZ1_CAEBR</name>
<dbReference type="Proteomes" id="UP000827892">
    <property type="component" value="Chromosome I"/>
</dbReference>
<dbReference type="EMBL" id="CP090891">
    <property type="protein sequence ID" value="ULU13179.1"/>
    <property type="molecule type" value="Genomic_DNA"/>
</dbReference>
<evidence type="ECO:0000313" key="3">
    <source>
        <dbReference type="Proteomes" id="UP000827892"/>
    </source>
</evidence>
<reference evidence="2 3" key="1">
    <citation type="submission" date="2022-05" db="EMBL/GenBank/DDBJ databases">
        <title>Chromosome-level reference genomes for two strains of Caenorhabditis briggsae: an improved platform for comparative genomics.</title>
        <authorList>
            <person name="Stevens L."/>
            <person name="Andersen E.C."/>
        </authorList>
    </citation>
    <scope>NUCLEOTIDE SEQUENCE [LARGE SCALE GENOMIC DNA]</scope>
    <source>
        <strain evidence="2">QX1410_ONT</strain>
        <tissue evidence="2">Whole-organism</tissue>
    </source>
</reference>
<protein>
    <submittedName>
        <fullName evidence="2">Uncharacterized protein</fullName>
    </submittedName>
</protein>
<gene>
    <name evidence="2" type="ORF">L3Y34_015990</name>
</gene>
<feature type="region of interest" description="Disordered" evidence="1">
    <location>
        <begin position="1"/>
        <end position="146"/>
    </location>
</feature>